<name>A0A4S4AXJ9_9RHOO</name>
<keyword evidence="4 8" id="KW-0812">Transmembrane</keyword>
<evidence type="ECO:0000256" key="6">
    <source>
        <dbReference type="ARBA" id="ARBA00022989"/>
    </source>
</evidence>
<sequence>MQPTNRSRRILLPVKLWFIWFSLIVALGLNFVPTGRLPAVPDFVALVLAFWCIREPLRIGMGSAFVFGLLVDIGHGAAMGQHALSYVVLVYLASALSRRMLWFPPLLQALHLLPVLLLAQALMVLARLLAGAEFPGWWYFLSSFSGAALWTPLTFLLLLPQYQPVDRDDNRPI</sequence>
<dbReference type="Pfam" id="PF04093">
    <property type="entry name" value="MreD"/>
    <property type="match status" value="1"/>
</dbReference>
<keyword evidence="5" id="KW-0133">Cell shape</keyword>
<evidence type="ECO:0000256" key="7">
    <source>
        <dbReference type="ARBA" id="ARBA00023136"/>
    </source>
</evidence>
<dbReference type="InterPro" id="IPR026034">
    <property type="entry name" value="MreD_proteobac"/>
</dbReference>
<dbReference type="AlphaFoldDB" id="A0A4S4AXJ9"/>
<dbReference type="EMBL" id="SSOC01000004">
    <property type="protein sequence ID" value="THF64650.1"/>
    <property type="molecule type" value="Genomic_DNA"/>
</dbReference>
<evidence type="ECO:0000313" key="9">
    <source>
        <dbReference type="EMBL" id="THF64650.1"/>
    </source>
</evidence>
<reference evidence="9 10" key="1">
    <citation type="submission" date="2019-04" db="EMBL/GenBank/DDBJ databases">
        <title>Azoarcus nasutitermitis sp. nov. isolated from termite nest.</title>
        <authorList>
            <person name="Lin S.-Y."/>
            <person name="Hameed A."/>
            <person name="Hsu Y.-H."/>
            <person name="Young C.-C."/>
        </authorList>
    </citation>
    <scope>NUCLEOTIDE SEQUENCE [LARGE SCALE GENOMIC DNA]</scope>
    <source>
        <strain evidence="9 10">CC-YHH838</strain>
    </source>
</reference>
<dbReference type="NCBIfam" id="TIGR03426">
    <property type="entry name" value="shape_MreD"/>
    <property type="match status" value="1"/>
</dbReference>
<dbReference type="Proteomes" id="UP000308430">
    <property type="component" value="Unassembled WGS sequence"/>
</dbReference>
<keyword evidence="3" id="KW-1003">Cell membrane</keyword>
<dbReference type="OrthoDB" id="5297408at2"/>
<gene>
    <name evidence="9" type="primary">mreD</name>
    <name evidence="9" type="ORF">E6C76_11385</name>
</gene>
<accession>A0A4S4AXJ9</accession>
<evidence type="ECO:0000256" key="4">
    <source>
        <dbReference type="ARBA" id="ARBA00022692"/>
    </source>
</evidence>
<evidence type="ECO:0000313" key="10">
    <source>
        <dbReference type="Proteomes" id="UP000308430"/>
    </source>
</evidence>
<comment type="caution">
    <text evidence="9">The sequence shown here is derived from an EMBL/GenBank/DDBJ whole genome shotgun (WGS) entry which is preliminary data.</text>
</comment>
<dbReference type="PIRSF" id="PIRSF018472">
    <property type="entry name" value="MreD_proteobac"/>
    <property type="match status" value="1"/>
</dbReference>
<dbReference type="GO" id="GO:0008360">
    <property type="term" value="P:regulation of cell shape"/>
    <property type="evidence" value="ECO:0007669"/>
    <property type="project" value="UniProtKB-KW"/>
</dbReference>
<feature type="transmembrane region" description="Helical" evidence="8">
    <location>
        <begin position="109"/>
        <end position="130"/>
    </location>
</feature>
<comment type="subcellular location">
    <subcellularLocation>
        <location evidence="1">Cell membrane</location>
        <topology evidence="1">Multi-pass membrane protein</topology>
    </subcellularLocation>
</comment>
<dbReference type="InterPro" id="IPR007227">
    <property type="entry name" value="Cell_shape_determining_MreD"/>
</dbReference>
<keyword evidence="10" id="KW-1185">Reference proteome</keyword>
<feature type="transmembrane region" description="Helical" evidence="8">
    <location>
        <begin position="12"/>
        <end position="31"/>
    </location>
</feature>
<evidence type="ECO:0000256" key="5">
    <source>
        <dbReference type="ARBA" id="ARBA00022960"/>
    </source>
</evidence>
<keyword evidence="7 8" id="KW-0472">Membrane</keyword>
<evidence type="ECO:0000256" key="2">
    <source>
        <dbReference type="ARBA" id="ARBA00007776"/>
    </source>
</evidence>
<protein>
    <submittedName>
        <fullName evidence="9">Rod shape-determining protein MreD</fullName>
    </submittedName>
</protein>
<dbReference type="PANTHER" id="PTHR37484">
    <property type="entry name" value="ROD SHAPE-DETERMINING PROTEIN MRED"/>
    <property type="match status" value="1"/>
</dbReference>
<dbReference type="GO" id="GO:0005886">
    <property type="term" value="C:plasma membrane"/>
    <property type="evidence" value="ECO:0007669"/>
    <property type="project" value="UniProtKB-SubCell"/>
</dbReference>
<dbReference type="PANTHER" id="PTHR37484:SF1">
    <property type="entry name" value="ROD SHAPE-DETERMINING PROTEIN MRED"/>
    <property type="match status" value="1"/>
</dbReference>
<dbReference type="RefSeq" id="WP_136348369.1">
    <property type="nucleotide sequence ID" value="NZ_SSOC01000004.1"/>
</dbReference>
<feature type="transmembrane region" description="Helical" evidence="8">
    <location>
        <begin position="136"/>
        <end position="159"/>
    </location>
</feature>
<evidence type="ECO:0000256" key="1">
    <source>
        <dbReference type="ARBA" id="ARBA00004651"/>
    </source>
</evidence>
<organism evidence="9 10">
    <name type="scientific">Pseudothauera nasutitermitis</name>
    <dbReference type="NCBI Taxonomy" id="2565930"/>
    <lineage>
        <taxon>Bacteria</taxon>
        <taxon>Pseudomonadati</taxon>
        <taxon>Pseudomonadota</taxon>
        <taxon>Betaproteobacteria</taxon>
        <taxon>Rhodocyclales</taxon>
        <taxon>Zoogloeaceae</taxon>
        <taxon>Pseudothauera</taxon>
    </lineage>
</organism>
<evidence type="ECO:0000256" key="8">
    <source>
        <dbReference type="SAM" id="Phobius"/>
    </source>
</evidence>
<keyword evidence="6 8" id="KW-1133">Transmembrane helix</keyword>
<proteinExistence type="inferred from homology"/>
<evidence type="ECO:0000256" key="3">
    <source>
        <dbReference type="ARBA" id="ARBA00022475"/>
    </source>
</evidence>
<comment type="similarity">
    <text evidence="2">Belongs to the MreD family.</text>
</comment>